<keyword evidence="2" id="KW-1185">Reference proteome</keyword>
<evidence type="ECO:0000313" key="1">
    <source>
        <dbReference type="EMBL" id="KAJ7567034.1"/>
    </source>
</evidence>
<comment type="caution">
    <text evidence="1">The sequence shown here is derived from an EMBL/GenBank/DDBJ whole genome shotgun (WGS) entry which is preliminary data.</text>
</comment>
<name>A0ACC2EKS7_DIPCM</name>
<protein>
    <submittedName>
        <fullName evidence="1">Uncharacterized protein</fullName>
    </submittedName>
</protein>
<evidence type="ECO:0000313" key="2">
    <source>
        <dbReference type="Proteomes" id="UP001162992"/>
    </source>
</evidence>
<organism evidence="1 2">
    <name type="scientific">Diphasiastrum complanatum</name>
    <name type="common">Issler's clubmoss</name>
    <name type="synonym">Lycopodium complanatum</name>
    <dbReference type="NCBI Taxonomy" id="34168"/>
    <lineage>
        <taxon>Eukaryota</taxon>
        <taxon>Viridiplantae</taxon>
        <taxon>Streptophyta</taxon>
        <taxon>Embryophyta</taxon>
        <taxon>Tracheophyta</taxon>
        <taxon>Lycopodiopsida</taxon>
        <taxon>Lycopodiales</taxon>
        <taxon>Lycopodiaceae</taxon>
        <taxon>Lycopodioideae</taxon>
        <taxon>Diphasiastrum</taxon>
    </lineage>
</organism>
<dbReference type="Proteomes" id="UP001162992">
    <property type="component" value="Chromosome 2"/>
</dbReference>
<reference evidence="2" key="1">
    <citation type="journal article" date="2024" name="Proc. Natl. Acad. Sci. U.S.A.">
        <title>Extraordinary preservation of gene collinearity over three hundred million years revealed in homosporous lycophytes.</title>
        <authorList>
            <person name="Li C."/>
            <person name="Wickell D."/>
            <person name="Kuo L.Y."/>
            <person name="Chen X."/>
            <person name="Nie B."/>
            <person name="Liao X."/>
            <person name="Peng D."/>
            <person name="Ji J."/>
            <person name="Jenkins J."/>
            <person name="Williams M."/>
            <person name="Shu S."/>
            <person name="Plott C."/>
            <person name="Barry K."/>
            <person name="Rajasekar S."/>
            <person name="Grimwood J."/>
            <person name="Han X."/>
            <person name="Sun S."/>
            <person name="Hou Z."/>
            <person name="He W."/>
            <person name="Dai G."/>
            <person name="Sun C."/>
            <person name="Schmutz J."/>
            <person name="Leebens-Mack J.H."/>
            <person name="Li F.W."/>
            <person name="Wang L."/>
        </authorList>
    </citation>
    <scope>NUCLEOTIDE SEQUENCE [LARGE SCALE GENOMIC DNA]</scope>
    <source>
        <strain evidence="2">cv. PW_Plant_1</strain>
    </source>
</reference>
<sequence length="414" mass="42860">MDLQFLPRSPISSSPIADSSVIAYPALLSCRSSTLFTPSQPFPRPSAAESACLSCDPSKGLHLLAAAIYGHSLYLAGGRDPRAKGIRKWTQTQSLKQNARNLTCLSSPSVTQEVLESGGEGGLTGGSGGNGDGSGGGGGDAEEGGHAGSSGHGLGGVIGAFLVGWRARVRADPQFAYKVLMEEVVGLGACVLGDMASRSNFGLNELDFVFCTLVVGSIVNFSLMYLLAPTSAAACVSQLPGLFASCPPGHMFEPGMYSVIDRAGTFVYKGTVFAAVGFAAGLVGTAISTLLLQVRKTVDPDFVPQNNPPPTILNAATWALHMGLSSNFRYQALNGLEFALAKVLNPATFKASVIATRGLNNLIGGTSFVMLARLTGSQKAGADPPPKDSEGEEGKLLDQADPDEKVSEIADTNN</sequence>
<accession>A0ACC2EKS7</accession>
<dbReference type="EMBL" id="CM055093">
    <property type="protein sequence ID" value="KAJ7567034.1"/>
    <property type="molecule type" value="Genomic_DNA"/>
</dbReference>
<gene>
    <name evidence="1" type="ORF">O6H91_02G129000</name>
</gene>
<proteinExistence type="predicted"/>